<proteinExistence type="predicted"/>
<evidence type="ECO:0000313" key="7">
    <source>
        <dbReference type="EMBL" id="TFE36506.1"/>
    </source>
</evidence>
<evidence type="ECO:0000256" key="1">
    <source>
        <dbReference type="ARBA" id="ARBA00004651"/>
    </source>
</evidence>
<dbReference type="Pfam" id="PF02653">
    <property type="entry name" value="BPD_transp_2"/>
    <property type="match status" value="1"/>
</dbReference>
<keyword evidence="5 6" id="KW-0472">Membrane</keyword>
<dbReference type="InterPro" id="IPR043428">
    <property type="entry name" value="LivM-like"/>
</dbReference>
<comment type="subcellular location">
    <subcellularLocation>
        <location evidence="1">Cell membrane</location>
        <topology evidence="1">Multi-pass membrane protein</topology>
    </subcellularLocation>
</comment>
<dbReference type="CDD" id="cd06581">
    <property type="entry name" value="TM_PBP1_LivM_like"/>
    <property type="match status" value="1"/>
</dbReference>
<dbReference type="AlphaFoldDB" id="A0A4Y8MGB2"/>
<evidence type="ECO:0000256" key="5">
    <source>
        <dbReference type="ARBA" id="ARBA00023136"/>
    </source>
</evidence>
<dbReference type="GO" id="GO:0005886">
    <property type="term" value="C:plasma membrane"/>
    <property type="evidence" value="ECO:0007669"/>
    <property type="project" value="UniProtKB-SubCell"/>
</dbReference>
<reference evidence="7 8" key="1">
    <citation type="submission" date="2019-03" db="EMBL/GenBank/DDBJ databases">
        <title>Complete Genome Sequence of Paraburkholderia dipogonis ICMP 19430T, a Nitrogen-fixing Symbiont of the South African Invasive Legume Dipogon lignosus in New Zealand.</title>
        <authorList>
            <person name="De Meyer S.E."/>
        </authorList>
    </citation>
    <scope>NUCLEOTIDE SEQUENCE [LARGE SCALE GENOMIC DNA]</scope>
    <source>
        <strain evidence="7 8">ICMP 19430</strain>
    </source>
</reference>
<feature type="transmembrane region" description="Helical" evidence="6">
    <location>
        <begin position="65"/>
        <end position="82"/>
    </location>
</feature>
<feature type="transmembrane region" description="Helical" evidence="6">
    <location>
        <begin position="41"/>
        <end position="59"/>
    </location>
</feature>
<dbReference type="PANTHER" id="PTHR30482:SF17">
    <property type="entry name" value="ABC TRANSPORTER ATP-BINDING PROTEIN"/>
    <property type="match status" value="1"/>
</dbReference>
<name>A0A4Y8MGB2_9BURK</name>
<evidence type="ECO:0000256" key="2">
    <source>
        <dbReference type="ARBA" id="ARBA00022475"/>
    </source>
</evidence>
<feature type="transmembrane region" description="Helical" evidence="6">
    <location>
        <begin position="89"/>
        <end position="109"/>
    </location>
</feature>
<dbReference type="RefSeq" id="WP_134466607.1">
    <property type="nucleotide sequence ID" value="NZ_SNVI01000008.1"/>
</dbReference>
<comment type="caution">
    <text evidence="7">The sequence shown here is derived from an EMBL/GenBank/DDBJ whole genome shotgun (WGS) entry which is preliminary data.</text>
</comment>
<evidence type="ECO:0000256" key="4">
    <source>
        <dbReference type="ARBA" id="ARBA00022989"/>
    </source>
</evidence>
<dbReference type="InterPro" id="IPR001851">
    <property type="entry name" value="ABC_transp_permease"/>
</dbReference>
<feature type="transmembrane region" description="Helical" evidence="6">
    <location>
        <begin position="213"/>
        <end position="232"/>
    </location>
</feature>
<keyword evidence="4 6" id="KW-1133">Transmembrane helix</keyword>
<dbReference type="PANTHER" id="PTHR30482">
    <property type="entry name" value="HIGH-AFFINITY BRANCHED-CHAIN AMINO ACID TRANSPORT SYSTEM PERMEASE"/>
    <property type="match status" value="1"/>
</dbReference>
<accession>A0A4Y8MGB2</accession>
<evidence type="ECO:0000256" key="6">
    <source>
        <dbReference type="SAM" id="Phobius"/>
    </source>
</evidence>
<organism evidence="7 8">
    <name type="scientific">Paraburkholderia dipogonis</name>
    <dbReference type="NCBI Taxonomy" id="1211383"/>
    <lineage>
        <taxon>Bacteria</taxon>
        <taxon>Pseudomonadati</taxon>
        <taxon>Pseudomonadota</taxon>
        <taxon>Betaproteobacteria</taxon>
        <taxon>Burkholderiales</taxon>
        <taxon>Burkholderiaceae</taxon>
        <taxon>Paraburkholderia</taxon>
    </lineage>
</organism>
<protein>
    <submittedName>
        <fullName evidence="7">Branched-chain amino acid ABC transporter permease</fullName>
    </submittedName>
</protein>
<feature type="transmembrane region" description="Helical" evidence="6">
    <location>
        <begin position="6"/>
        <end position="29"/>
    </location>
</feature>
<feature type="transmembrane region" description="Helical" evidence="6">
    <location>
        <begin position="284"/>
        <end position="302"/>
    </location>
</feature>
<dbReference type="Proteomes" id="UP000297385">
    <property type="component" value="Unassembled WGS sequence"/>
</dbReference>
<gene>
    <name evidence="7" type="ORF">E2553_42985</name>
</gene>
<feature type="transmembrane region" description="Helical" evidence="6">
    <location>
        <begin position="121"/>
        <end position="150"/>
    </location>
</feature>
<dbReference type="EMBL" id="SNVI01000008">
    <property type="protein sequence ID" value="TFE36506.1"/>
    <property type="molecule type" value="Genomic_DNA"/>
</dbReference>
<evidence type="ECO:0000313" key="8">
    <source>
        <dbReference type="Proteomes" id="UP000297385"/>
    </source>
</evidence>
<keyword evidence="2" id="KW-1003">Cell membrane</keyword>
<feature type="transmembrane region" description="Helical" evidence="6">
    <location>
        <begin position="162"/>
        <end position="183"/>
    </location>
</feature>
<dbReference type="GO" id="GO:0015658">
    <property type="term" value="F:branched-chain amino acid transmembrane transporter activity"/>
    <property type="evidence" value="ECO:0007669"/>
    <property type="project" value="InterPro"/>
</dbReference>
<keyword evidence="3 6" id="KW-0812">Transmembrane</keyword>
<sequence>MSRTETLTQILRVALACLMAGLVAVPFALDTANVQLTTQALTMLSLAMLWNLLAGYANIPVIGQHALVGTGAYAFFGFAILLKLPIPLAILGAMVTSLLAGAVILVIIFRLRAAYLAVGSWVVAEVFVLVASRLNAFGGGSGIALPVAFVKQFGSSNEARQMTIYYLVLGTTLAILVGIYAVMRSRIGLAFSAMRDNEEGAVTAGVNLPFARALSYLIVSPFVGMVGVLVTLQTLRISHLSSFSMMDWTIFVLFVTVIGGIGSLEGPILGTVVFFLLRHFLQDLGVWYLIALGSLAVVVILIEPRGLWGLLRNHLSDDLIPLRHRAVVLSFKTEKETLNAS</sequence>
<evidence type="ECO:0000256" key="3">
    <source>
        <dbReference type="ARBA" id="ARBA00022692"/>
    </source>
</evidence>